<evidence type="ECO:0000259" key="1">
    <source>
        <dbReference type="Pfam" id="PF17919"/>
    </source>
</evidence>
<organism evidence="2 3">
    <name type="scientific">Trichinella zimbabwensis</name>
    <dbReference type="NCBI Taxonomy" id="268475"/>
    <lineage>
        <taxon>Eukaryota</taxon>
        <taxon>Metazoa</taxon>
        <taxon>Ecdysozoa</taxon>
        <taxon>Nematoda</taxon>
        <taxon>Enoplea</taxon>
        <taxon>Dorylaimia</taxon>
        <taxon>Trichinellida</taxon>
        <taxon>Trichinellidae</taxon>
        <taxon>Trichinella</taxon>
    </lineage>
</organism>
<dbReference type="OrthoDB" id="422540at2759"/>
<evidence type="ECO:0000313" key="3">
    <source>
        <dbReference type="Proteomes" id="UP000055024"/>
    </source>
</evidence>
<dbReference type="PANTHER" id="PTHR33064">
    <property type="entry name" value="POL PROTEIN"/>
    <property type="match status" value="1"/>
</dbReference>
<dbReference type="Pfam" id="PF17919">
    <property type="entry name" value="RT_RNaseH_2"/>
    <property type="match status" value="1"/>
</dbReference>
<dbReference type="STRING" id="268475.A0A0V1HLZ8"/>
<dbReference type="Proteomes" id="UP000055024">
    <property type="component" value="Unassembled WGS sequence"/>
</dbReference>
<reference evidence="2 3" key="1">
    <citation type="submission" date="2015-01" db="EMBL/GenBank/DDBJ databases">
        <title>Evolution of Trichinella species and genotypes.</title>
        <authorList>
            <person name="Korhonen P.K."/>
            <person name="Edoardo P."/>
            <person name="Giuseppe L.R."/>
            <person name="Gasser R.B."/>
        </authorList>
    </citation>
    <scope>NUCLEOTIDE SEQUENCE [LARGE SCALE GENOMIC DNA]</scope>
    <source>
        <strain evidence="2">ISS1029</strain>
    </source>
</reference>
<dbReference type="InterPro" id="IPR041577">
    <property type="entry name" value="RT_RNaseH_2"/>
</dbReference>
<dbReference type="AlphaFoldDB" id="A0A0V1HLZ8"/>
<feature type="domain" description="Reverse transcriptase/retrotransposon-derived protein RNase H-like" evidence="1">
    <location>
        <begin position="29"/>
        <end position="76"/>
    </location>
</feature>
<protein>
    <submittedName>
        <fullName evidence="2">Retrovirus-related Pol polyprotein from transposon</fullName>
    </submittedName>
</protein>
<dbReference type="EMBL" id="JYDP01000051">
    <property type="protein sequence ID" value="KRZ11264.1"/>
    <property type="molecule type" value="Genomic_DNA"/>
</dbReference>
<comment type="caution">
    <text evidence="2">The sequence shown here is derived from an EMBL/GenBank/DDBJ whole genome shotgun (WGS) entry which is preliminary data.</text>
</comment>
<dbReference type="InterPro" id="IPR043502">
    <property type="entry name" value="DNA/RNA_pol_sf"/>
</dbReference>
<sequence length="156" mass="17621">MVKFYRRFLSHIMTTLAPMDAIITLAHGQLQAFNVTKDALANATMLHYPHLTAEYILMVNASDHAISAVLQEPVNNYWRRWHSFPSASPQHGSATAPSDRTAKHFCHAVEGRRFMVYTDHKPLTHAFARPSNNLNDLVLKQPPDLIIPIKATPLEI</sequence>
<accession>A0A0V1HLZ8</accession>
<keyword evidence="3" id="KW-1185">Reference proteome</keyword>
<gene>
    <name evidence="2" type="primary">POL</name>
    <name evidence="2" type="ORF">T11_7349</name>
</gene>
<dbReference type="InterPro" id="IPR051320">
    <property type="entry name" value="Viral_Replic_Matur_Polypro"/>
</dbReference>
<name>A0A0V1HLZ8_9BILA</name>
<dbReference type="PANTHER" id="PTHR33064:SF37">
    <property type="entry name" value="RIBONUCLEASE H"/>
    <property type="match status" value="1"/>
</dbReference>
<evidence type="ECO:0000313" key="2">
    <source>
        <dbReference type="EMBL" id="KRZ11264.1"/>
    </source>
</evidence>
<dbReference type="SUPFAM" id="SSF56672">
    <property type="entry name" value="DNA/RNA polymerases"/>
    <property type="match status" value="1"/>
</dbReference>
<proteinExistence type="predicted"/>